<name>A0AA38WIE9_9ASTR</name>
<gene>
    <name evidence="7" type="ORF">OSB04_017505</name>
</gene>
<dbReference type="Pfam" id="PF03754">
    <property type="entry name" value="At2g31720-like"/>
    <property type="match status" value="1"/>
</dbReference>
<evidence type="ECO:0000256" key="4">
    <source>
        <dbReference type="ARBA" id="ARBA00023163"/>
    </source>
</evidence>
<dbReference type="GO" id="GO:0005634">
    <property type="term" value="C:nucleus"/>
    <property type="evidence" value="ECO:0007669"/>
    <property type="project" value="UniProtKB-SubCell"/>
</dbReference>
<dbReference type="InterPro" id="IPR005508">
    <property type="entry name" value="At2g31720-like"/>
</dbReference>
<comment type="subcellular location">
    <subcellularLocation>
        <location evidence="1">Nucleus</location>
    </subcellularLocation>
</comment>
<evidence type="ECO:0000256" key="6">
    <source>
        <dbReference type="SAM" id="MobiDB-lite"/>
    </source>
</evidence>
<dbReference type="GO" id="GO:0003677">
    <property type="term" value="F:DNA binding"/>
    <property type="evidence" value="ECO:0007669"/>
    <property type="project" value="UniProtKB-KW"/>
</dbReference>
<evidence type="ECO:0000256" key="5">
    <source>
        <dbReference type="ARBA" id="ARBA00023242"/>
    </source>
</evidence>
<reference evidence="7" key="1">
    <citation type="submission" date="2023-03" db="EMBL/GenBank/DDBJ databases">
        <title>Chromosome-scale reference genome and RAD-based genetic map of yellow starthistle (Centaurea solstitialis) reveal putative structural variation and QTLs associated with invader traits.</title>
        <authorList>
            <person name="Reatini B."/>
            <person name="Cang F.A."/>
            <person name="Jiang Q."/>
            <person name="Mckibben M.T.W."/>
            <person name="Barker M.S."/>
            <person name="Rieseberg L.H."/>
            <person name="Dlugosch K.M."/>
        </authorList>
    </citation>
    <scope>NUCLEOTIDE SEQUENCE</scope>
    <source>
        <strain evidence="7">CAN-66</strain>
        <tissue evidence="7">Leaf</tissue>
    </source>
</reference>
<evidence type="ECO:0000256" key="2">
    <source>
        <dbReference type="ARBA" id="ARBA00023015"/>
    </source>
</evidence>
<feature type="compositionally biased region" description="Basic and acidic residues" evidence="6">
    <location>
        <begin position="26"/>
        <end position="40"/>
    </location>
</feature>
<dbReference type="PANTHER" id="PTHR31541">
    <property type="entry name" value="B3 DOMAIN PLANT PROTEIN-RELATED"/>
    <property type="match status" value="1"/>
</dbReference>
<evidence type="ECO:0000313" key="7">
    <source>
        <dbReference type="EMBL" id="KAJ9553460.1"/>
    </source>
</evidence>
<organism evidence="7 8">
    <name type="scientific">Centaurea solstitialis</name>
    <name type="common">yellow star-thistle</name>
    <dbReference type="NCBI Taxonomy" id="347529"/>
    <lineage>
        <taxon>Eukaryota</taxon>
        <taxon>Viridiplantae</taxon>
        <taxon>Streptophyta</taxon>
        <taxon>Embryophyta</taxon>
        <taxon>Tracheophyta</taxon>
        <taxon>Spermatophyta</taxon>
        <taxon>Magnoliopsida</taxon>
        <taxon>eudicotyledons</taxon>
        <taxon>Gunneridae</taxon>
        <taxon>Pentapetalae</taxon>
        <taxon>asterids</taxon>
        <taxon>campanulids</taxon>
        <taxon>Asterales</taxon>
        <taxon>Asteraceae</taxon>
        <taxon>Carduoideae</taxon>
        <taxon>Cardueae</taxon>
        <taxon>Centaureinae</taxon>
        <taxon>Centaurea</taxon>
    </lineage>
</organism>
<feature type="region of interest" description="Disordered" evidence="6">
    <location>
        <begin position="1"/>
        <end position="45"/>
    </location>
</feature>
<dbReference type="EMBL" id="JARYMX010000004">
    <property type="protein sequence ID" value="KAJ9553460.1"/>
    <property type="molecule type" value="Genomic_DNA"/>
</dbReference>
<keyword evidence="5" id="KW-0539">Nucleus</keyword>
<evidence type="ECO:0008006" key="9">
    <source>
        <dbReference type="Google" id="ProtNLM"/>
    </source>
</evidence>
<proteinExistence type="predicted"/>
<evidence type="ECO:0000256" key="1">
    <source>
        <dbReference type="ARBA" id="ARBA00004123"/>
    </source>
</evidence>
<dbReference type="InterPro" id="IPR015300">
    <property type="entry name" value="DNA-bd_pseudobarrel_sf"/>
</dbReference>
<dbReference type="SUPFAM" id="SSF101936">
    <property type="entry name" value="DNA-binding pseudobarrel domain"/>
    <property type="match status" value="1"/>
</dbReference>
<comment type="caution">
    <text evidence="7">The sequence shown here is derived from an EMBL/GenBank/DDBJ whole genome shotgun (WGS) entry which is preliminary data.</text>
</comment>
<evidence type="ECO:0000313" key="8">
    <source>
        <dbReference type="Proteomes" id="UP001172457"/>
    </source>
</evidence>
<sequence>MAFGASPPNPDSPKPMFMAPEPEPEPEPKRTKRSEEIKDNEVDENQFFLQKIQELVNQKMMAFCSQSSSSSSNHDQEPKVVAINDAKPAKKPSKECQLSRSRSRSRSPTDDADYDDREIKKQKKAKKMIPNKMYVRSPAVNNETTEGLKKFVTEELNGSDMKLVIQKTLYASDLAKNQNRLNMPINQLENPKFLTDDEKELLDRDGSSIEVPLFGPTLKLHEKPMTLAKWHMKTTSNYILKTHWNHFVEANLEVLTVNTMVQVWSFRRDEKLCLSLICVGRAD</sequence>
<keyword evidence="2" id="KW-0805">Transcription regulation</keyword>
<evidence type="ECO:0000256" key="3">
    <source>
        <dbReference type="ARBA" id="ARBA00023125"/>
    </source>
</evidence>
<feature type="region of interest" description="Disordered" evidence="6">
    <location>
        <begin position="83"/>
        <end position="126"/>
    </location>
</feature>
<dbReference type="Proteomes" id="UP001172457">
    <property type="component" value="Chromosome 4"/>
</dbReference>
<accession>A0AA38WIE9</accession>
<keyword evidence="8" id="KW-1185">Reference proteome</keyword>
<keyword evidence="3" id="KW-0238">DNA-binding</keyword>
<dbReference type="PANTHER" id="PTHR31541:SF60">
    <property type="entry name" value="TF-B3 DOMAIN-CONTAINING PROTEIN"/>
    <property type="match status" value="1"/>
</dbReference>
<protein>
    <recommendedName>
        <fullName evidence="9">B3 domain-containing protein</fullName>
    </recommendedName>
</protein>
<keyword evidence="4" id="KW-0804">Transcription</keyword>
<dbReference type="Gene3D" id="2.40.330.10">
    <property type="entry name" value="DNA-binding pseudobarrel domain"/>
    <property type="match status" value="1"/>
</dbReference>
<dbReference type="AlphaFoldDB" id="A0AA38WIE9"/>